<dbReference type="PIRSF" id="PIRSF036482">
    <property type="entry name" value="PPi_PFK_TM0289"/>
    <property type="match status" value="1"/>
</dbReference>
<evidence type="ECO:0000313" key="12">
    <source>
        <dbReference type="EMBL" id="EFC47701.1"/>
    </source>
</evidence>
<feature type="binding site" evidence="10">
    <location>
        <position position="250"/>
    </location>
    <ligand>
        <name>substrate</name>
    </ligand>
</feature>
<feature type="binding site" evidence="10">
    <location>
        <begin position="185"/>
        <end position="187"/>
    </location>
    <ligand>
        <name>substrate</name>
    </ligand>
</feature>
<dbReference type="PANTHER" id="PTHR43650:SF1">
    <property type="entry name" value="PYROPHOSPHATE--FRUCTOSE 6-PHOSPHATE 1-PHOSPHOTRANSFERASE SUBUNIT BETA 2"/>
    <property type="match status" value="1"/>
</dbReference>
<evidence type="ECO:0000256" key="9">
    <source>
        <dbReference type="ARBA" id="ARBA00048072"/>
    </source>
</evidence>
<dbReference type="GO" id="GO:0047334">
    <property type="term" value="F:diphosphate-fructose-6-phosphate 1-phosphotransferase activity"/>
    <property type="evidence" value="ECO:0007669"/>
    <property type="project" value="UniProtKB-EC"/>
</dbReference>
<comment type="similarity">
    <text evidence="10">Belongs to the phosphofructokinase type A (PFKA) family. PPi-dependent PFK group II subfamily. Clade 'Short' sub-subfamily.</text>
</comment>
<evidence type="ECO:0000256" key="10">
    <source>
        <dbReference type="HAMAP-Rule" id="MF_01979"/>
    </source>
</evidence>
<comment type="activity regulation">
    <text evidence="10">Non-allosteric.</text>
</comment>
<dbReference type="OMA" id="TTARSHE"/>
<evidence type="ECO:0000256" key="6">
    <source>
        <dbReference type="ARBA" id="ARBA00022777"/>
    </source>
</evidence>
<feature type="binding site" evidence="10">
    <location>
        <position position="19"/>
    </location>
    <ligand>
        <name>diphosphate</name>
        <dbReference type="ChEBI" id="CHEBI:33019"/>
    </ligand>
</feature>
<dbReference type="InterPro" id="IPR000023">
    <property type="entry name" value="Phosphofructokinase_dom"/>
</dbReference>
<dbReference type="InterPro" id="IPR011403">
    <property type="entry name" value="PPi-PFK_TM0289"/>
</dbReference>
<dbReference type="NCBIfam" id="NF041103">
    <property type="entry name" value="PFKA_PPi_Ttgales"/>
    <property type="match status" value="1"/>
</dbReference>
<feature type="binding site" evidence="10">
    <location>
        <begin position="139"/>
        <end position="141"/>
    </location>
    <ligand>
        <name>substrate</name>
    </ligand>
</feature>
<dbReference type="Proteomes" id="UP000006671">
    <property type="component" value="Unassembled WGS sequence"/>
</dbReference>
<keyword evidence="4 10" id="KW-0808">Transferase</keyword>
<dbReference type="GO" id="GO:0009749">
    <property type="term" value="P:response to glucose"/>
    <property type="evidence" value="ECO:0007669"/>
    <property type="project" value="TreeGrafter"/>
</dbReference>
<dbReference type="PRINTS" id="PR00476">
    <property type="entry name" value="PHFRCTKINASE"/>
</dbReference>
<evidence type="ECO:0000256" key="4">
    <source>
        <dbReference type="ARBA" id="ARBA00022679"/>
    </source>
</evidence>
<evidence type="ECO:0000256" key="3">
    <source>
        <dbReference type="ARBA" id="ARBA00022490"/>
    </source>
</evidence>
<keyword evidence="5 10" id="KW-0479">Metal-binding</keyword>
<dbReference type="InterPro" id="IPR022953">
    <property type="entry name" value="ATP_PFK"/>
</dbReference>
<dbReference type="InterPro" id="IPR035966">
    <property type="entry name" value="PKF_sf"/>
</dbReference>
<keyword evidence="7 10" id="KW-0460">Magnesium</keyword>
<evidence type="ECO:0000256" key="2">
    <source>
        <dbReference type="ARBA" id="ARBA00003138"/>
    </source>
</evidence>
<dbReference type="VEuPathDB" id="AmoebaDB:NAEGRDRAFT_35679"/>
<feature type="domain" description="Phosphofructokinase" evidence="11">
    <location>
        <begin position="12"/>
        <end position="336"/>
    </location>
</feature>
<gene>
    <name evidence="12" type="ORF">NAEGRDRAFT_35679</name>
</gene>
<feature type="site" description="Important for catalytic activity and substrate specificity; stabilizes the transition state when the phosphoryl donor is PPi; prevents ATP from binding by mimicking the alpha-phosphate group of ATP" evidence="10">
    <location>
        <position position="115"/>
    </location>
</feature>
<dbReference type="EC" id="2.7.1.90" evidence="10"/>
<keyword evidence="3 10" id="KW-0963">Cytoplasm</keyword>
<dbReference type="Gene3D" id="3.40.50.450">
    <property type="match status" value="1"/>
</dbReference>
<dbReference type="UniPathway" id="UPA00109">
    <property type="reaction ID" value="UER00182"/>
</dbReference>
<dbReference type="GO" id="GO:0006002">
    <property type="term" value="P:fructose 6-phosphate metabolic process"/>
    <property type="evidence" value="ECO:0007669"/>
    <property type="project" value="InterPro"/>
</dbReference>
<keyword evidence="6 10" id="KW-0418">Kinase</keyword>
<dbReference type="EMBL" id="GG738853">
    <property type="protein sequence ID" value="EFC47701.1"/>
    <property type="molecule type" value="Genomic_DNA"/>
</dbReference>
<feature type="active site" description="Proton acceptor" evidence="10">
    <location>
        <position position="141"/>
    </location>
</feature>
<dbReference type="InterPro" id="IPR054846">
    <property type="entry name" value="PFKA_PPi_Ttgales"/>
</dbReference>
<feature type="binding site" evidence="10">
    <location>
        <begin position="312"/>
        <end position="315"/>
    </location>
    <ligand>
        <name>substrate</name>
    </ligand>
</feature>
<evidence type="ECO:0000256" key="5">
    <source>
        <dbReference type="ARBA" id="ARBA00022723"/>
    </source>
</evidence>
<dbReference type="GO" id="GO:0046872">
    <property type="term" value="F:metal ion binding"/>
    <property type="evidence" value="ECO:0007669"/>
    <property type="project" value="UniProtKB-KW"/>
</dbReference>
<feature type="site" description="Important for catalytic activity; stabilizes the transition state when the phosphoryl donor is PPi" evidence="10">
    <location>
        <position position="138"/>
    </location>
</feature>
<dbReference type="RefSeq" id="XP_002680445.1">
    <property type="nucleotide sequence ID" value="XM_002680399.1"/>
</dbReference>
<accession>D2V5S2</accession>
<dbReference type="GeneID" id="8849256"/>
<comment type="subunit">
    <text evidence="10">Homotetramer.</text>
</comment>
<evidence type="ECO:0000256" key="1">
    <source>
        <dbReference type="ARBA" id="ARBA00001946"/>
    </source>
</evidence>
<dbReference type="KEGG" id="ngr:NAEGRDRAFT_35679"/>
<evidence type="ECO:0000259" key="11">
    <source>
        <dbReference type="Pfam" id="PF00365"/>
    </source>
</evidence>
<keyword evidence="13" id="KW-1185">Reference proteome</keyword>
<comment type="pathway">
    <text evidence="10">Carbohydrate degradation; glycolysis; D-glyceraldehyde 3-phosphate and glycerone phosphate from D-glucose: step 3/4.</text>
</comment>
<dbReference type="SUPFAM" id="SSF53784">
    <property type="entry name" value="Phosphofructokinase"/>
    <property type="match status" value="1"/>
</dbReference>
<name>D2V5S2_NAEGR</name>
<proteinExistence type="inferred from homology"/>
<dbReference type="AlphaFoldDB" id="D2V5S2"/>
<evidence type="ECO:0000313" key="13">
    <source>
        <dbReference type="Proteomes" id="UP000006671"/>
    </source>
</evidence>
<keyword evidence="8 10" id="KW-0324">Glycolysis</keyword>
<comment type="function">
    <text evidence="2 10">Catalyzes the phosphorylation of D-fructose 6-phosphate, the first committing step of glycolysis. Uses inorganic phosphate (PPi) as phosphoryl donor instead of ATP like common ATP-dependent phosphofructokinases (ATP-PFKs), which renders the reaction reversible, and can thus function both in glycolysis and gluconeogenesis. Consistently, PPi-PFK can replace the enzymes of both the forward (ATP-PFK) and reverse (fructose-bisphosphatase (FBPase)) reactions.</text>
</comment>
<dbReference type="STRING" id="5762.D2V5S2"/>
<comment type="subcellular location">
    <subcellularLocation>
        <location evidence="10">Cytoplasm</location>
    </subcellularLocation>
</comment>
<dbReference type="eggNOG" id="KOG2440">
    <property type="taxonomic scope" value="Eukaryota"/>
</dbReference>
<dbReference type="PANTHER" id="PTHR43650">
    <property type="entry name" value="PYROPHOSPHATE--FRUCTOSE 6-PHOSPHATE 1-PHOSPHOTRANSFERASE"/>
    <property type="match status" value="1"/>
</dbReference>
<evidence type="ECO:0000256" key="7">
    <source>
        <dbReference type="ARBA" id="ARBA00022842"/>
    </source>
</evidence>
<reference evidence="12 13" key="1">
    <citation type="journal article" date="2010" name="Cell">
        <title>The genome of Naegleria gruberi illuminates early eukaryotic versatility.</title>
        <authorList>
            <person name="Fritz-Laylin L.K."/>
            <person name="Prochnik S.E."/>
            <person name="Ginger M.L."/>
            <person name="Dacks J.B."/>
            <person name="Carpenter M.L."/>
            <person name="Field M.C."/>
            <person name="Kuo A."/>
            <person name="Paredez A."/>
            <person name="Chapman J."/>
            <person name="Pham J."/>
            <person name="Shu S."/>
            <person name="Neupane R."/>
            <person name="Cipriano M."/>
            <person name="Mancuso J."/>
            <person name="Tu H."/>
            <person name="Salamov A."/>
            <person name="Lindquist E."/>
            <person name="Shapiro H."/>
            <person name="Lucas S."/>
            <person name="Grigoriev I.V."/>
            <person name="Cande W.Z."/>
            <person name="Fulton C."/>
            <person name="Rokhsar D.S."/>
            <person name="Dawson S.C."/>
        </authorList>
    </citation>
    <scope>NUCLEOTIDE SEQUENCE [LARGE SCALE GENOMIC DNA]</scope>
    <source>
        <strain evidence="12 13">NEG-M</strain>
    </source>
</reference>
<feature type="binding site" evidence="10">
    <location>
        <position position="114"/>
    </location>
    <ligand>
        <name>Mg(2+)</name>
        <dbReference type="ChEBI" id="CHEBI:18420"/>
        <note>catalytic</note>
    </ligand>
</feature>
<dbReference type="OrthoDB" id="537915at2759"/>
<comment type="cofactor">
    <cofactor evidence="1 10">
        <name>Mg(2+)</name>
        <dbReference type="ChEBI" id="CHEBI:18420"/>
    </cofactor>
</comment>
<comment type="catalytic activity">
    <reaction evidence="9 10">
        <text>beta-D-fructose 6-phosphate + diphosphate = beta-D-fructose 1,6-bisphosphate + phosphate + H(+)</text>
        <dbReference type="Rhea" id="RHEA:13613"/>
        <dbReference type="ChEBI" id="CHEBI:15378"/>
        <dbReference type="ChEBI" id="CHEBI:32966"/>
        <dbReference type="ChEBI" id="CHEBI:33019"/>
        <dbReference type="ChEBI" id="CHEBI:43474"/>
        <dbReference type="ChEBI" id="CHEBI:57634"/>
        <dbReference type="EC" id="2.7.1.90"/>
    </reaction>
</comment>
<dbReference type="Gene3D" id="3.40.50.460">
    <property type="entry name" value="Phosphofructokinase domain"/>
    <property type="match status" value="1"/>
</dbReference>
<sequence>MSVVVPKDVPTLGILVGGGPAPGINGVISSVTIEAINNGYRVLGFLEGFNYLIAQDDSKIVELTIDAVSRIHFEGGSILKTSRANPTKKAEDLTKCVKQLQKFNVSLLVTIGGDDTAFSSMSIAKAANNEIHVCHVPKTIDNDLPLPYGIPTFGYETAREFGASVVRSLMSDAQTASRYFIVVAMGRQAGHLALGIGKSAGAHLTLIPEEFTNEAGEIQVTFKRICDLIESSIIKRLALGKDHGVIILAEGLLEYMSTEELKQAFGNQLKYDAHDHIMLAELDFGRLVRDEMRDRVSKRGLKFAFTEKNLGYELRCVSPNAFDREYTRDLGNGAARYLLSGGNGALISVQGDKMVPMNFEDLKNPKTGKTRTRQVDIKSEGFQVAKRYMIRLTSKDLNDQEFLARLAQAAKMSVTEFVETYGYLVQ</sequence>
<dbReference type="Pfam" id="PF00365">
    <property type="entry name" value="PFK"/>
    <property type="match status" value="1"/>
</dbReference>
<protein>
    <recommendedName>
        <fullName evidence="10">Pyrophosphate--fructose 6-phosphate 1-phosphotransferase</fullName>
        <ecNumber evidence="10">2.7.1.90</ecNumber>
    </recommendedName>
    <alternativeName>
        <fullName evidence="10">6-phosphofructokinase, pyrophosphate dependent</fullName>
    </alternativeName>
    <alternativeName>
        <fullName evidence="10">PPi-dependent phosphofructokinase</fullName>
        <shortName evidence="10">PPi-PFK</shortName>
    </alternativeName>
    <alternativeName>
        <fullName evidence="10">Pyrophosphate-dependent 6-phosphofructose-1-kinase</fullName>
    </alternativeName>
</protein>
<dbReference type="HAMAP" id="MF_01979">
    <property type="entry name" value="Phosphofructokinase_II_Short"/>
    <property type="match status" value="1"/>
</dbReference>
<evidence type="ECO:0000256" key="8">
    <source>
        <dbReference type="ARBA" id="ARBA00023152"/>
    </source>
</evidence>
<organism evidence="13">
    <name type="scientific">Naegleria gruberi</name>
    <name type="common">Amoeba</name>
    <dbReference type="NCBI Taxonomy" id="5762"/>
    <lineage>
        <taxon>Eukaryota</taxon>
        <taxon>Discoba</taxon>
        <taxon>Heterolobosea</taxon>
        <taxon>Tetramitia</taxon>
        <taxon>Eutetramitia</taxon>
        <taxon>Vahlkampfiidae</taxon>
        <taxon>Naegleria</taxon>
    </lineage>
</organism>
<dbReference type="InParanoid" id="D2V5S2"/>
<dbReference type="GO" id="GO:0003872">
    <property type="term" value="F:6-phosphofructokinase activity"/>
    <property type="evidence" value="ECO:0007669"/>
    <property type="project" value="UniProtKB-UniRule"/>
</dbReference>
<dbReference type="GO" id="GO:0005829">
    <property type="term" value="C:cytosol"/>
    <property type="evidence" value="ECO:0007669"/>
    <property type="project" value="TreeGrafter"/>
</dbReference>